<gene>
    <name evidence="12" type="ORF">TrVE_jg1999</name>
</gene>
<organism evidence="12 13">
    <name type="scientific">Triparma verrucosa</name>
    <dbReference type="NCBI Taxonomy" id="1606542"/>
    <lineage>
        <taxon>Eukaryota</taxon>
        <taxon>Sar</taxon>
        <taxon>Stramenopiles</taxon>
        <taxon>Ochrophyta</taxon>
        <taxon>Bolidophyceae</taxon>
        <taxon>Parmales</taxon>
        <taxon>Triparmaceae</taxon>
        <taxon>Triparma</taxon>
    </lineage>
</organism>
<dbReference type="InterPro" id="IPR012337">
    <property type="entry name" value="RNaseH-like_sf"/>
</dbReference>
<keyword evidence="4" id="KW-0698">rRNA processing</keyword>
<comment type="subcellular location">
    <subcellularLocation>
        <location evidence="1">Nucleus</location>
    </subcellularLocation>
</comment>
<dbReference type="InterPro" id="IPR037431">
    <property type="entry name" value="REX4_DEDDh_dom"/>
</dbReference>
<evidence type="ECO:0000256" key="8">
    <source>
        <dbReference type="ARBA" id="ARBA00023242"/>
    </source>
</evidence>
<dbReference type="GO" id="GO:0005634">
    <property type="term" value="C:nucleus"/>
    <property type="evidence" value="ECO:0007669"/>
    <property type="project" value="UniProtKB-SubCell"/>
</dbReference>
<dbReference type="GO" id="GO:0003676">
    <property type="term" value="F:nucleic acid binding"/>
    <property type="evidence" value="ECO:0007669"/>
    <property type="project" value="InterPro"/>
</dbReference>
<sequence>MPFISKAAKKQMRLRRAKAAAAAKNGPHADSKQQEHEGTTEPTIKLSDPTASTPNPSGFRIIKSTKKSDTKIDSKSPKPSNSSTSASSASSDPLSNTIIKVTIPSNLTGPALRTFRKKSRRLAKQKLGPSYTDSSVVFRSSSTLQKRKFASINDAVKKSSSDALKASEDLKKLKRTENLARKISSQQPSDSDKSLYVGLDCEMVGVGSSGSKSVLARVSLTDYEGKTLLDTHVKVSEKVTDFRTHVSGIRPSDIKNKSSIAAVTLRKAQEMVIDVIEGKVVVGHGLSNDFKCLMIDHPKYMIRDTAKFRPYMRKAGTGKYKPRKLRDLVKDFLGEVGFQEGKHDSCEDAHAAMKLYRLKRGEWEREMEEKAKKSKKRVSKGTKGGFKNVNRGDEEPEVSEEDSGEE</sequence>
<dbReference type="FunFam" id="3.30.420.10:FF:000007">
    <property type="entry name" value="Interferon-stimulated exonuclease gene 20"/>
    <property type="match status" value="1"/>
</dbReference>
<feature type="compositionally biased region" description="Basic and acidic residues" evidence="10">
    <location>
        <begin position="27"/>
        <end position="39"/>
    </location>
</feature>
<dbReference type="AlphaFoldDB" id="A0A9W7BYF4"/>
<evidence type="ECO:0000256" key="7">
    <source>
        <dbReference type="ARBA" id="ARBA00022839"/>
    </source>
</evidence>
<feature type="domain" description="Exonuclease" evidence="11">
    <location>
        <begin position="195"/>
        <end position="365"/>
    </location>
</feature>
<dbReference type="Proteomes" id="UP001165160">
    <property type="component" value="Unassembled WGS sequence"/>
</dbReference>
<comment type="caution">
    <text evidence="12">The sequence shown here is derived from an EMBL/GenBank/DDBJ whole genome shotgun (WGS) entry which is preliminary data.</text>
</comment>
<dbReference type="PANTHER" id="PTHR12801:SF45">
    <property type="entry name" value="RNA EXONUCLEASE 4"/>
    <property type="match status" value="1"/>
</dbReference>
<keyword evidence="6" id="KW-0378">Hydrolase</keyword>
<dbReference type="Pfam" id="PF00929">
    <property type="entry name" value="RNase_T"/>
    <property type="match status" value="1"/>
</dbReference>
<dbReference type="GO" id="GO:0008408">
    <property type="term" value="F:3'-5' exonuclease activity"/>
    <property type="evidence" value="ECO:0007669"/>
    <property type="project" value="InterPro"/>
</dbReference>
<evidence type="ECO:0000256" key="9">
    <source>
        <dbReference type="ARBA" id="ARBA00025599"/>
    </source>
</evidence>
<evidence type="ECO:0000256" key="10">
    <source>
        <dbReference type="SAM" id="MobiDB-lite"/>
    </source>
</evidence>
<keyword evidence="13" id="KW-1185">Reference proteome</keyword>
<evidence type="ECO:0000256" key="6">
    <source>
        <dbReference type="ARBA" id="ARBA00022801"/>
    </source>
</evidence>
<dbReference type="Gene3D" id="3.30.420.10">
    <property type="entry name" value="Ribonuclease H-like superfamily/Ribonuclease H"/>
    <property type="match status" value="1"/>
</dbReference>
<feature type="compositionally biased region" description="Low complexity" evidence="10">
    <location>
        <begin position="77"/>
        <end position="93"/>
    </location>
</feature>
<dbReference type="InterPro" id="IPR013520">
    <property type="entry name" value="Ribonucl_H"/>
</dbReference>
<dbReference type="PANTHER" id="PTHR12801">
    <property type="entry name" value="RNA EXONUCLEASE REXO1 / RECO3 FAMILY MEMBER-RELATED"/>
    <property type="match status" value="1"/>
</dbReference>
<evidence type="ECO:0000256" key="5">
    <source>
        <dbReference type="ARBA" id="ARBA00022722"/>
    </source>
</evidence>
<evidence type="ECO:0000259" key="11">
    <source>
        <dbReference type="SMART" id="SM00479"/>
    </source>
</evidence>
<feature type="region of interest" description="Disordered" evidence="10">
    <location>
        <begin position="1"/>
        <end position="93"/>
    </location>
</feature>
<evidence type="ECO:0000256" key="2">
    <source>
        <dbReference type="ARBA" id="ARBA00010489"/>
    </source>
</evidence>
<evidence type="ECO:0000313" key="13">
    <source>
        <dbReference type="Proteomes" id="UP001165160"/>
    </source>
</evidence>
<comment type="similarity">
    <text evidence="2">Belongs to the REXO4 family.</text>
</comment>
<reference evidence="13" key="1">
    <citation type="journal article" date="2023" name="Commun. Biol.">
        <title>Genome analysis of Parmales, the sister group of diatoms, reveals the evolutionary specialization of diatoms from phago-mixotrophs to photoautotrophs.</title>
        <authorList>
            <person name="Ban H."/>
            <person name="Sato S."/>
            <person name="Yoshikawa S."/>
            <person name="Yamada K."/>
            <person name="Nakamura Y."/>
            <person name="Ichinomiya M."/>
            <person name="Sato N."/>
            <person name="Blanc-Mathieu R."/>
            <person name="Endo H."/>
            <person name="Kuwata A."/>
            <person name="Ogata H."/>
        </authorList>
    </citation>
    <scope>NUCLEOTIDE SEQUENCE [LARGE SCALE GENOMIC DNA]</scope>
    <source>
        <strain evidence="13">NIES 3699</strain>
    </source>
</reference>
<evidence type="ECO:0000313" key="12">
    <source>
        <dbReference type="EMBL" id="GMH94675.1"/>
    </source>
</evidence>
<feature type="compositionally biased region" description="Acidic residues" evidence="10">
    <location>
        <begin position="394"/>
        <end position="406"/>
    </location>
</feature>
<evidence type="ECO:0000256" key="3">
    <source>
        <dbReference type="ARBA" id="ARBA00016937"/>
    </source>
</evidence>
<dbReference type="EMBL" id="BRXX01000158">
    <property type="protein sequence ID" value="GMH94675.1"/>
    <property type="molecule type" value="Genomic_DNA"/>
</dbReference>
<keyword evidence="8" id="KW-0539">Nucleus</keyword>
<keyword evidence="5" id="KW-0540">Nuclease</keyword>
<proteinExistence type="inferred from homology"/>
<dbReference type="SMART" id="SM00479">
    <property type="entry name" value="EXOIII"/>
    <property type="match status" value="1"/>
</dbReference>
<comment type="function">
    <text evidence="9">Exoribonuclease involved in ribosome biosynthesis. Involved in the processing of ITS1, the internal transcribed spacer localized between the 18S and 5.8S rRNAs.</text>
</comment>
<keyword evidence="7" id="KW-0269">Exonuclease</keyword>
<evidence type="ECO:0000256" key="4">
    <source>
        <dbReference type="ARBA" id="ARBA00022552"/>
    </source>
</evidence>
<dbReference type="InterPro" id="IPR036397">
    <property type="entry name" value="RNaseH_sf"/>
</dbReference>
<dbReference type="CDD" id="cd06144">
    <property type="entry name" value="REX4_like"/>
    <property type="match status" value="1"/>
</dbReference>
<feature type="compositionally biased region" description="Basic and acidic residues" evidence="10">
    <location>
        <begin position="66"/>
        <end position="76"/>
    </location>
</feature>
<dbReference type="SUPFAM" id="SSF53098">
    <property type="entry name" value="Ribonuclease H-like"/>
    <property type="match status" value="1"/>
</dbReference>
<dbReference type="InterPro" id="IPR047021">
    <property type="entry name" value="REXO1/3/4-like"/>
</dbReference>
<protein>
    <recommendedName>
        <fullName evidence="3">RNA exonuclease 4</fullName>
    </recommendedName>
</protein>
<dbReference type="GO" id="GO:0006364">
    <property type="term" value="P:rRNA processing"/>
    <property type="evidence" value="ECO:0007669"/>
    <property type="project" value="UniProtKB-KW"/>
</dbReference>
<accession>A0A9W7BYF4</accession>
<name>A0A9W7BYF4_9STRA</name>
<feature type="region of interest" description="Disordered" evidence="10">
    <location>
        <begin position="367"/>
        <end position="406"/>
    </location>
</feature>
<feature type="compositionally biased region" description="Basic residues" evidence="10">
    <location>
        <begin position="7"/>
        <end position="18"/>
    </location>
</feature>
<evidence type="ECO:0000256" key="1">
    <source>
        <dbReference type="ARBA" id="ARBA00004123"/>
    </source>
</evidence>